<dbReference type="Gene3D" id="2.120.10.80">
    <property type="entry name" value="Kelch-type beta propeller"/>
    <property type="match status" value="2"/>
</dbReference>
<keyword evidence="1" id="KW-0880">Kelch repeat</keyword>
<dbReference type="Proteomes" id="UP000821837">
    <property type="component" value="Unassembled WGS sequence"/>
</dbReference>
<reference evidence="2" key="2">
    <citation type="submission" date="2021-09" db="EMBL/GenBank/DDBJ databases">
        <authorList>
            <person name="Jia N."/>
            <person name="Wang J."/>
            <person name="Shi W."/>
            <person name="Du L."/>
            <person name="Sun Y."/>
            <person name="Zhan W."/>
            <person name="Jiang J."/>
            <person name="Wang Q."/>
            <person name="Zhang B."/>
            <person name="Ji P."/>
            <person name="Sakyi L.B."/>
            <person name="Cui X."/>
            <person name="Yuan T."/>
            <person name="Jiang B."/>
            <person name="Yang W."/>
            <person name="Lam T.T.-Y."/>
            <person name="Chang Q."/>
            <person name="Ding S."/>
            <person name="Wang X."/>
            <person name="Zhu J."/>
            <person name="Ruan X."/>
            <person name="Zhao L."/>
            <person name="Wei J."/>
            <person name="Que T."/>
            <person name="Du C."/>
            <person name="Cheng J."/>
            <person name="Dai P."/>
            <person name="Han X."/>
            <person name="Huang E."/>
            <person name="Gao Y."/>
            <person name="Liu J."/>
            <person name="Shao H."/>
            <person name="Ye R."/>
            <person name="Li L."/>
            <person name="Wei W."/>
            <person name="Wang X."/>
            <person name="Wang C."/>
            <person name="Huo Q."/>
            <person name="Li W."/>
            <person name="Guo W."/>
            <person name="Chen H."/>
            <person name="Chen S."/>
            <person name="Zhou L."/>
            <person name="Zhou L."/>
            <person name="Ni X."/>
            <person name="Tian J."/>
            <person name="Zhou Y."/>
            <person name="Sheng Y."/>
            <person name="Liu T."/>
            <person name="Pan Y."/>
            <person name="Xia L."/>
            <person name="Li J."/>
            <person name="Zhao F."/>
            <person name="Cao W."/>
        </authorList>
    </citation>
    <scope>NUCLEOTIDE SEQUENCE</scope>
    <source>
        <strain evidence="2">Rsan-2018</strain>
        <tissue evidence="2">Larvae</tissue>
    </source>
</reference>
<dbReference type="PANTHER" id="PTHR45632:SF17">
    <property type="entry name" value="KELCH-LIKE PROTEIN 31"/>
    <property type="match status" value="1"/>
</dbReference>
<dbReference type="InterPro" id="IPR015915">
    <property type="entry name" value="Kelch-typ_b-propeller"/>
</dbReference>
<protein>
    <submittedName>
        <fullName evidence="2">Uncharacterized protein</fullName>
    </submittedName>
</protein>
<proteinExistence type="predicted"/>
<evidence type="ECO:0000256" key="1">
    <source>
        <dbReference type="ARBA" id="ARBA00022441"/>
    </source>
</evidence>
<evidence type="ECO:0000313" key="3">
    <source>
        <dbReference type="Proteomes" id="UP000821837"/>
    </source>
</evidence>
<accession>A0A9D4T2D1</accession>
<dbReference type="SMART" id="SM00612">
    <property type="entry name" value="Kelch"/>
    <property type="match status" value="4"/>
</dbReference>
<comment type="caution">
    <text evidence="2">The sequence shown here is derived from an EMBL/GenBank/DDBJ whole genome shotgun (WGS) entry which is preliminary data.</text>
</comment>
<gene>
    <name evidence="2" type="ORF">HPB52_000137</name>
</gene>
<dbReference type="EMBL" id="JABSTV010001248">
    <property type="protein sequence ID" value="KAH7967574.1"/>
    <property type="molecule type" value="Genomic_DNA"/>
</dbReference>
<dbReference type="AlphaFoldDB" id="A0A9D4T2D1"/>
<dbReference type="InterPro" id="IPR006652">
    <property type="entry name" value="Kelch_1"/>
</dbReference>
<evidence type="ECO:0000313" key="2">
    <source>
        <dbReference type="EMBL" id="KAH7967574.1"/>
    </source>
</evidence>
<name>A0A9D4T2D1_RHISA</name>
<dbReference type="SUPFAM" id="SSF117281">
    <property type="entry name" value="Kelch motif"/>
    <property type="match status" value="1"/>
</dbReference>
<dbReference type="Pfam" id="PF01344">
    <property type="entry name" value="Kelch_1"/>
    <property type="match status" value="4"/>
</dbReference>
<reference evidence="2" key="1">
    <citation type="journal article" date="2020" name="Cell">
        <title>Large-Scale Comparative Analyses of Tick Genomes Elucidate Their Genetic Diversity and Vector Capacities.</title>
        <authorList>
            <consortium name="Tick Genome and Microbiome Consortium (TIGMIC)"/>
            <person name="Jia N."/>
            <person name="Wang J."/>
            <person name="Shi W."/>
            <person name="Du L."/>
            <person name="Sun Y."/>
            <person name="Zhan W."/>
            <person name="Jiang J.F."/>
            <person name="Wang Q."/>
            <person name="Zhang B."/>
            <person name="Ji P."/>
            <person name="Bell-Sakyi L."/>
            <person name="Cui X.M."/>
            <person name="Yuan T.T."/>
            <person name="Jiang B.G."/>
            <person name="Yang W.F."/>
            <person name="Lam T.T."/>
            <person name="Chang Q.C."/>
            <person name="Ding S.J."/>
            <person name="Wang X.J."/>
            <person name="Zhu J.G."/>
            <person name="Ruan X.D."/>
            <person name="Zhao L."/>
            <person name="Wei J.T."/>
            <person name="Ye R.Z."/>
            <person name="Que T.C."/>
            <person name="Du C.H."/>
            <person name="Zhou Y.H."/>
            <person name="Cheng J.X."/>
            <person name="Dai P.F."/>
            <person name="Guo W.B."/>
            <person name="Han X.H."/>
            <person name="Huang E.J."/>
            <person name="Li L.F."/>
            <person name="Wei W."/>
            <person name="Gao Y.C."/>
            <person name="Liu J.Z."/>
            <person name="Shao H.Z."/>
            <person name="Wang X."/>
            <person name="Wang C.C."/>
            <person name="Yang T.C."/>
            <person name="Huo Q.B."/>
            <person name="Li W."/>
            <person name="Chen H.Y."/>
            <person name="Chen S.E."/>
            <person name="Zhou L.G."/>
            <person name="Ni X.B."/>
            <person name="Tian J.H."/>
            <person name="Sheng Y."/>
            <person name="Liu T."/>
            <person name="Pan Y.S."/>
            <person name="Xia L.Y."/>
            <person name="Li J."/>
            <person name="Zhao F."/>
            <person name="Cao W.C."/>
        </authorList>
    </citation>
    <scope>NUCLEOTIDE SEQUENCE</scope>
    <source>
        <strain evidence="2">Rsan-2018</strain>
    </source>
</reference>
<keyword evidence="3" id="KW-1185">Reference proteome</keyword>
<organism evidence="2 3">
    <name type="scientific">Rhipicephalus sanguineus</name>
    <name type="common">Brown dog tick</name>
    <name type="synonym">Ixodes sanguineus</name>
    <dbReference type="NCBI Taxonomy" id="34632"/>
    <lineage>
        <taxon>Eukaryota</taxon>
        <taxon>Metazoa</taxon>
        <taxon>Ecdysozoa</taxon>
        <taxon>Arthropoda</taxon>
        <taxon>Chelicerata</taxon>
        <taxon>Arachnida</taxon>
        <taxon>Acari</taxon>
        <taxon>Parasitiformes</taxon>
        <taxon>Ixodida</taxon>
        <taxon>Ixodoidea</taxon>
        <taxon>Ixodidae</taxon>
        <taxon>Rhipicephalinae</taxon>
        <taxon>Rhipicephalus</taxon>
        <taxon>Rhipicephalus</taxon>
    </lineage>
</organism>
<dbReference type="PANTHER" id="PTHR45632">
    <property type="entry name" value="LD33804P"/>
    <property type="match status" value="1"/>
</dbReference>
<dbReference type="VEuPathDB" id="VectorBase:RSAN_038612"/>
<sequence>MSRLGPHRGIPQGRRGVSAAGSLWLQAPSSGSARRAFIYKRADSWASWAYHAVALLDTRIYVVGGWSTGDTFLRSLDSFDTVTGVWEHCSPMHVTRAFVCAAVLGGYLYAIGGHTGKLYVSGGNSGEAVLTSVEEYTAELDSWILVTPMPGPRSNHRMVAHAACIYVIGGYSGRRRLDDVLKNAGNLVHEWEIMAPLGAGRSSFTVVDFRGEIYVVGGVTSLGLTAEVKNYSPVSDTWRSVVAPLGQPLGAMDACVVVGLAAARMLSRR</sequence>